<evidence type="ECO:0000256" key="3">
    <source>
        <dbReference type="ARBA" id="ARBA00022517"/>
    </source>
</evidence>
<sequence length="1976" mass="220910">QQSGVPLAKGTLITHCYKDLGFMDFICSLVTKSVKVFAEYPGSSAQLRVLLTFYASTIVSALVTAENISDNIVAKLFPYVQKGLKSSLPDYRAATYMIICQISVKVTMEDTVVNSLASQIIKTLTKTPSLIKEGLGCLIVLLQRQKPESLGKKPFPHLCNVPDLITILHGISETYDISPLLRYMLPHLVVSIINHVTGEETEGMDGQIYRKHLEAILTHISLKNNLDHLLASLLFEEYISYNSQEEIDPNKASLLNEQFLPLIRLLESKYPRTLDIVLEEHLKQITDLKKQELFHQFISLSTSGGKYQFVADSNTSLMLSLNHPLAPVRLLAVNHLKNIMKTSKESIDESFIKEAILTRLGDDSIDVVLSAISAFEIFKSHFSPEVTVSNLLNLFQRAELSKNRAWYEVLEVAADILIKEETLSGNDELANQVVVHLLPFMVIDSDDLESAETKLAIYLSKSGICSLHPVLRGWKAALENVIKSTKSGKLIGIANQKMIELLADNINSGDPSSVLKLVEDLISVGEKESFSLKQKVTFHVIMAVLVSCCSSSKGTHFPFAIRAFSLLQKKIKKLESVMTAVEVPPEWHAELVLDRGVPVQLWAHYIQQVRTAQRIAVEDSVLLLFSLKNFIHALKAPKSFPKGGVWWNPDRLEEDGRDYLRLLVGLFEIMLSGADSTHFRVLMKLFMKVHLEDVSQLFKFLSVVWTYGSSLSNPLSCHVKTALQTQALYMGCAVLASQKPQSKAQLASMSSPVVASLLLNLGSPIKEVRRAAVHCLQGLGGVASQFHLVIEHVTPKAEEVTSDASYVIQDLATLFEELQREKKLKTHQKLSETLKNLLYCVSSCPSYVAKDLLKVLQGVNSEMVLAQLLPMAEQLLEKIHKEPSAVLKDEATVLHLILGKYNECSASLLHKDPKSLDIFIKAVHTTEELFTGMPSVQLTALEKITKPFFAAISDEKVQQKLLCTLFDLLVNCKNSHCAQTVSSVFKGISVNAEQVRIELEPPDKTKSLGTIQQTRRQKMQQKKSQDLESVQDVGGSYWQRVTLILELLQHKKKLKNPQILIPTLFNLLSRCLEPLPLEQGNMEYTKQLILSCLLNICQKLSPDGGKIPKDVLDEEKFNVELIVQCIRVSEMPQTHHHALLLLGTVAGIFPDKVLHNIMSIFTFMGANVMRLDDTYSFQVINKTVKMVIPALIQSDGGDSVEVTRNVEAIVVKIMGVFVDALPHVPEHRRLPVLVQLVDTLGAARFLWVLLVLLFEQYITKTALAAACGEKDAMLEADTEFWISVCCEFSVQEQIQSLMNILQYLLRLPEEKEETVPKAASPPSATAGEMLQVFNVDAHTGKQLRHLKFLSVSFMAQLLASSHFIRKVVESGGPQALKGLEQSLLEAVLSYINAVAQSVEKNADKLTGKFWRALLSKAYDMLDKVNALLPTETFIPVIRGLLGNPLPSVRRKAMDLLNNKLQQKASWKKKTVYHFLKLVPVLLAVVQRRKKGSEEQAVNRQTALYTLKLLCKNFGAENPEPFIPVLNTAVRLVAPEKKDEKNVVGSALLCVAEAASTLGPRAVPQLPSLMPSLLTTMKNTSELVSGDVYLLSALAALQKVVETLPHFLSPYLEGVLAQVIHLEKITSEMGAASQANVRLTSLKKTLATTLSPRVLLPAINKTYKHTQKDWRNHMGPFMSILQEHIGVMKKEELTSHQSQLTTFFLEALDFRAQHPENDLEEVGKTESHIIDCLVAMVVKLSEVTFRPLFFKLFDWAKTEDAPKDRLLTFYNLADCIAAKLKGLFTLFAGHLVKPFADTLNQVNISKTDEAFFDSENDPEKCCLLLQFILSCLHKIFLFDTQHFLSKERAEALMMPLVDQLENRLGGEERFQERVTKHLVPCIAQFSVAMADDSLWKPLNYQVLLKTRDSSPKVRFAALITVLALAETLKENYIVLLPESIPFLAELMEDECEEVEHQCQRTVQQLEAVLGEPLQSYF</sequence>
<reference evidence="16" key="2">
    <citation type="submission" date="2025-08" db="UniProtKB">
        <authorList>
            <consortium name="Ensembl"/>
        </authorList>
    </citation>
    <scope>IDENTIFICATION</scope>
</reference>
<evidence type="ECO:0000313" key="17">
    <source>
        <dbReference type="Proteomes" id="UP000001074"/>
    </source>
</evidence>
<dbReference type="Pfam" id="PF08146">
    <property type="entry name" value="BP28CT"/>
    <property type="match status" value="1"/>
</dbReference>
<keyword evidence="8 13" id="KW-0539">Nucleus</keyword>
<dbReference type="GeneTree" id="ENSGT00390000015845"/>
<dbReference type="SUPFAM" id="SSF48371">
    <property type="entry name" value="ARM repeat"/>
    <property type="match status" value="2"/>
</dbReference>
<evidence type="ECO:0000256" key="11">
    <source>
        <dbReference type="ARBA" id="ARBA00064302"/>
    </source>
</evidence>
<dbReference type="GO" id="GO:0045943">
    <property type="term" value="P:positive regulation of transcription by RNA polymerase I"/>
    <property type="evidence" value="ECO:0007669"/>
    <property type="project" value="TreeGrafter"/>
</dbReference>
<dbReference type="GO" id="GO:0034455">
    <property type="term" value="C:t-UTP complex"/>
    <property type="evidence" value="ECO:0007669"/>
    <property type="project" value="TreeGrafter"/>
</dbReference>
<dbReference type="OMA" id="HVMSVFT"/>
<evidence type="ECO:0000256" key="13">
    <source>
        <dbReference type="RuleBase" id="RU367065"/>
    </source>
</evidence>
<keyword evidence="6" id="KW-0805">Transcription regulation</keyword>
<dbReference type="PANTHER" id="PTHR13457">
    <property type="entry name" value="BAP28"/>
    <property type="match status" value="1"/>
</dbReference>
<proteinExistence type="inferred from homology"/>
<comment type="function">
    <text evidence="10">Ribosome biogenesis factor; required for recruitment of Myc to nucleoli. Involved in nucleolar processing of pre-18S ribosomal RNA. Required for optimal pre-ribosomal RNA transcription by RNA polymerase I. Part of the small subunit (SSU) processome, first precursor of the small eukaryotic ribosomal subunit. During the assembly of the SSU processome in the nucleolus, many ribosome biogenesis factors, an RNA chaperone and ribosomal proteins associate with the nascent pre-rRNA and work in concert to generate RNA folding, modifications, rearrangements and cleavage as well as targeted degradation of pre-ribosomal RNA by the RNA exosome. Involved in neuronal-lineage cell proliferation.</text>
</comment>
<comment type="similarity">
    <text evidence="2 13">Belongs to the HEATR1/UTP10 family.</text>
</comment>
<dbReference type="STRING" id="59463.ENSMLUP00000019694"/>
<feature type="region of interest" description="Disordered" evidence="14">
    <location>
        <begin position="1005"/>
        <end position="1025"/>
    </location>
</feature>
<reference evidence="16" key="3">
    <citation type="submission" date="2025-09" db="UniProtKB">
        <authorList>
            <consortium name="Ensembl"/>
        </authorList>
    </citation>
    <scope>IDENTIFICATION</scope>
</reference>
<keyword evidence="5" id="KW-0597">Phosphoprotein</keyword>
<dbReference type="SMART" id="SM01036">
    <property type="entry name" value="BP28CT"/>
    <property type="match status" value="1"/>
</dbReference>
<keyword evidence="9 13" id="KW-0687">Ribonucleoprotein</keyword>
<dbReference type="InParanoid" id="G1Q7L1"/>
<dbReference type="InterPro" id="IPR012954">
    <property type="entry name" value="BP28_C_dom"/>
</dbReference>
<comment type="function">
    <text evidence="13">Involved in nucleolar processing of pre-18S ribosomal RNA.</text>
</comment>
<comment type="subcellular location">
    <subcellularLocation>
        <location evidence="1 13">Nucleus</location>
        <location evidence="1 13">Nucleolus</location>
    </subcellularLocation>
</comment>
<keyword evidence="7" id="KW-0804">Transcription</keyword>
<dbReference type="Proteomes" id="UP000001074">
    <property type="component" value="Unassembled WGS sequence"/>
</dbReference>
<dbReference type="GO" id="GO:0030515">
    <property type="term" value="F:snoRNA binding"/>
    <property type="evidence" value="ECO:0007669"/>
    <property type="project" value="TreeGrafter"/>
</dbReference>
<evidence type="ECO:0000256" key="14">
    <source>
        <dbReference type="SAM" id="MobiDB-lite"/>
    </source>
</evidence>
<dbReference type="EMBL" id="AAPE02058960">
    <property type="status" value="NOT_ANNOTATED_CDS"/>
    <property type="molecule type" value="Genomic_DNA"/>
</dbReference>
<dbReference type="eggNOG" id="KOG1837">
    <property type="taxonomic scope" value="Eukaryota"/>
</dbReference>
<reference evidence="16 17" key="1">
    <citation type="journal article" date="2011" name="Nature">
        <title>A high-resolution map of human evolutionary constraint using 29 mammals.</title>
        <authorList>
            <person name="Lindblad-Toh K."/>
            <person name="Garber M."/>
            <person name="Zuk O."/>
            <person name="Lin M.F."/>
            <person name="Parker B.J."/>
            <person name="Washietl S."/>
            <person name="Kheradpour P."/>
            <person name="Ernst J."/>
            <person name="Jordan G."/>
            <person name="Mauceli E."/>
            <person name="Ward L.D."/>
            <person name="Lowe C.B."/>
            <person name="Holloway A.K."/>
            <person name="Clamp M."/>
            <person name="Gnerre S."/>
            <person name="Alfoldi J."/>
            <person name="Beal K."/>
            <person name="Chang J."/>
            <person name="Clawson H."/>
            <person name="Cuff J."/>
            <person name="Di Palma F."/>
            <person name="Fitzgerald S."/>
            <person name="Flicek P."/>
            <person name="Guttman M."/>
            <person name="Hubisz M.J."/>
            <person name="Jaffe D.B."/>
            <person name="Jungreis I."/>
            <person name="Kent W.J."/>
            <person name="Kostka D."/>
            <person name="Lara M."/>
            <person name="Martins A.L."/>
            <person name="Massingham T."/>
            <person name="Moltke I."/>
            <person name="Raney B.J."/>
            <person name="Rasmussen M.D."/>
            <person name="Robinson J."/>
            <person name="Stark A."/>
            <person name="Vilella A.J."/>
            <person name="Wen J."/>
            <person name="Xie X."/>
            <person name="Zody M.C."/>
            <person name="Baldwin J."/>
            <person name="Bloom T."/>
            <person name="Chin C.W."/>
            <person name="Heiman D."/>
            <person name="Nicol R."/>
            <person name="Nusbaum C."/>
            <person name="Young S."/>
            <person name="Wilkinson J."/>
            <person name="Worley K.C."/>
            <person name="Kovar C.L."/>
            <person name="Muzny D.M."/>
            <person name="Gibbs R.A."/>
            <person name="Cree A."/>
            <person name="Dihn H.H."/>
            <person name="Fowler G."/>
            <person name="Jhangiani S."/>
            <person name="Joshi V."/>
            <person name="Lee S."/>
            <person name="Lewis L.R."/>
            <person name="Nazareth L.V."/>
            <person name="Okwuonu G."/>
            <person name="Santibanez J."/>
            <person name="Warren W.C."/>
            <person name="Mardis E.R."/>
            <person name="Weinstock G.M."/>
            <person name="Wilson R.K."/>
            <person name="Delehaunty K."/>
            <person name="Dooling D."/>
            <person name="Fronik C."/>
            <person name="Fulton L."/>
            <person name="Fulton B."/>
            <person name="Graves T."/>
            <person name="Minx P."/>
            <person name="Sodergren E."/>
            <person name="Birney E."/>
            <person name="Margulies E.H."/>
            <person name="Herrero J."/>
            <person name="Green E.D."/>
            <person name="Haussler D."/>
            <person name="Siepel A."/>
            <person name="Goldman N."/>
            <person name="Pollard K.S."/>
            <person name="Pedersen J.S."/>
            <person name="Lander E.S."/>
            <person name="Kellis M."/>
        </authorList>
    </citation>
    <scope>NUCLEOTIDE SEQUENCE [LARGE SCALE GENOMIC DNA]</scope>
</reference>
<dbReference type="InterPro" id="IPR022125">
    <property type="entry name" value="U3snoRNP10_N"/>
</dbReference>
<dbReference type="InterPro" id="IPR040191">
    <property type="entry name" value="UTP10"/>
</dbReference>
<evidence type="ECO:0000259" key="15">
    <source>
        <dbReference type="SMART" id="SM01036"/>
    </source>
</evidence>
<dbReference type="EMBL" id="AAPE02058961">
    <property type="status" value="NOT_ANNOTATED_CDS"/>
    <property type="molecule type" value="Genomic_DNA"/>
</dbReference>
<dbReference type="GO" id="GO:0030686">
    <property type="term" value="C:90S preribosome"/>
    <property type="evidence" value="ECO:0007669"/>
    <property type="project" value="TreeGrafter"/>
</dbReference>
<dbReference type="InterPro" id="IPR056473">
    <property type="entry name" value="HEAT_Utp10/HEAT1"/>
</dbReference>
<evidence type="ECO:0000256" key="8">
    <source>
        <dbReference type="ARBA" id="ARBA00023242"/>
    </source>
</evidence>
<dbReference type="HOGENOM" id="CLU_001128_3_0_1"/>
<dbReference type="FunCoup" id="G1Q7L1">
    <property type="interactions" value="3286"/>
</dbReference>
<evidence type="ECO:0000256" key="6">
    <source>
        <dbReference type="ARBA" id="ARBA00023015"/>
    </source>
</evidence>
<evidence type="ECO:0000256" key="9">
    <source>
        <dbReference type="ARBA" id="ARBA00023274"/>
    </source>
</evidence>
<evidence type="ECO:0000256" key="4">
    <source>
        <dbReference type="ARBA" id="ARBA00022552"/>
    </source>
</evidence>
<dbReference type="InterPro" id="IPR016024">
    <property type="entry name" value="ARM-type_fold"/>
</dbReference>
<evidence type="ECO:0000256" key="10">
    <source>
        <dbReference type="ARBA" id="ARBA00059363"/>
    </source>
</evidence>
<evidence type="ECO:0000256" key="7">
    <source>
        <dbReference type="ARBA" id="ARBA00023163"/>
    </source>
</evidence>
<evidence type="ECO:0000313" key="16">
    <source>
        <dbReference type="Ensembl" id="ENSMLUP00000019694.1"/>
    </source>
</evidence>
<gene>
    <name evidence="16" type="primary">LOC102431252</name>
</gene>
<keyword evidence="4 13" id="KW-0698">rRNA processing</keyword>
<evidence type="ECO:0000256" key="5">
    <source>
        <dbReference type="ARBA" id="ARBA00022553"/>
    </source>
</evidence>
<accession>G1Q7L1</accession>
<protein>
    <recommendedName>
        <fullName evidence="12 13">HEAT repeat-containing protein 1</fullName>
    </recommendedName>
</protein>
<name>G1Q7L1_MYOLU</name>
<evidence type="ECO:0000256" key="1">
    <source>
        <dbReference type="ARBA" id="ARBA00004604"/>
    </source>
</evidence>
<dbReference type="GO" id="GO:0032040">
    <property type="term" value="C:small-subunit processome"/>
    <property type="evidence" value="ECO:0007669"/>
    <property type="project" value="TreeGrafter"/>
</dbReference>
<keyword evidence="17" id="KW-1185">Reference proteome</keyword>
<dbReference type="GO" id="GO:0000462">
    <property type="term" value="P:maturation of SSU-rRNA from tricistronic rRNA transcript (SSU-rRNA, 5.8S rRNA, LSU-rRNA)"/>
    <property type="evidence" value="ECO:0007669"/>
    <property type="project" value="TreeGrafter"/>
</dbReference>
<organism evidence="16 17">
    <name type="scientific">Myotis lucifugus</name>
    <name type="common">Little brown bat</name>
    <dbReference type="NCBI Taxonomy" id="59463"/>
    <lineage>
        <taxon>Eukaryota</taxon>
        <taxon>Metazoa</taxon>
        <taxon>Chordata</taxon>
        <taxon>Craniata</taxon>
        <taxon>Vertebrata</taxon>
        <taxon>Euteleostomi</taxon>
        <taxon>Mammalia</taxon>
        <taxon>Eutheria</taxon>
        <taxon>Laurasiatheria</taxon>
        <taxon>Chiroptera</taxon>
        <taxon>Yangochiroptera</taxon>
        <taxon>Vespertilionidae</taxon>
        <taxon>Myotis</taxon>
    </lineage>
</organism>
<dbReference type="InterPro" id="IPR011989">
    <property type="entry name" value="ARM-like"/>
</dbReference>
<dbReference type="Pfam" id="PF23243">
    <property type="entry name" value="HEAT_HEATR1"/>
    <property type="match status" value="1"/>
</dbReference>
<dbReference type="PANTHER" id="PTHR13457:SF1">
    <property type="entry name" value="HEAT REPEAT-CONTAINING PROTEIN 1"/>
    <property type="match status" value="1"/>
</dbReference>
<comment type="subunit">
    <text evidence="11">Part of the small subunit (SSU) processome, composed of more than 70 proteins and the RNA chaperone small nucleolar RNA (snoRNA) U3. Interacts with MYC; the interaction is required for localization of MYC to the nucleolus.</text>
</comment>
<dbReference type="FunFam" id="1.25.10.10:FF:000534">
    <property type="entry name" value="HEAT repeat containing 1"/>
    <property type="match status" value="1"/>
</dbReference>
<evidence type="ECO:0000256" key="2">
    <source>
        <dbReference type="ARBA" id="ARBA00010559"/>
    </source>
</evidence>
<feature type="domain" description="BP28 C-terminal" evidence="15">
    <location>
        <begin position="1689"/>
        <end position="1842"/>
    </location>
</feature>
<dbReference type="Gene3D" id="1.25.10.10">
    <property type="entry name" value="Leucine-rich Repeat Variant"/>
    <property type="match status" value="3"/>
</dbReference>
<dbReference type="Ensembl" id="ENSMLUT00000023890.1">
    <property type="protein sequence ID" value="ENSMLUP00000019694.1"/>
    <property type="gene ID" value="ENSMLUG00000023156.1"/>
</dbReference>
<dbReference type="Pfam" id="PF12397">
    <property type="entry name" value="U3snoRNP10"/>
    <property type="match status" value="1"/>
</dbReference>
<keyword evidence="3 13" id="KW-0690">Ribosome biogenesis</keyword>
<evidence type="ECO:0000256" key="12">
    <source>
        <dbReference type="ARBA" id="ARBA00071922"/>
    </source>
</evidence>